<sequence>MRRKNFYTVMRGGFPKWLCRNLATATKKSDLYCKEKRLNLCVAFNNNVNICHERMDTNFYMYDVSSTIFKLLKYIHIFKNKYKNCAIKGGKEKDLMDNKLQQIFMCYISIYNNVNRNLFLKLTQAVFNFPPLLNKVMDDKEFYEQLLSEIIKCSEEEKIDKMQFYEQLIKILSTLLRVINFFSNVFEREFFLQAIIIVNKEENITNFINNFTFLLSCLSFYKRSLKKKPNNTEGESSTSLPRQLFPDCSIFQTCEKINLLKNCTPIILEIFNKLKMYKHFSTSDVCNIFDFLNEFKQFHEIKIWICKDISTYFTTSSEIKNLCLFLYFITSCKNFNEKMIYKETYAYIYNILFLRRNELNDIKNVNFLLLSMIKCRDHEKAVINNHLKRRKIKMVRNRNDTFFTKRKEEAKRKNAIKPKRNKKFELCLLLKKRFIKKQKIANEKIMYFFIKSSFMHFLKKKKLNKKYIKTFYQYFLPYHITKNCTRKKNYVSPIPVILNLEQI</sequence>
<dbReference type="Proteomes" id="UP000078555">
    <property type="component" value="Unassembled WGS sequence"/>
</dbReference>
<evidence type="ECO:0000313" key="4">
    <source>
        <dbReference type="Proteomes" id="UP000078555"/>
    </source>
</evidence>
<dbReference type="EMBL" id="FLRE01000192">
    <property type="protein sequence ID" value="SBT48669.1"/>
    <property type="molecule type" value="Genomic_DNA"/>
</dbReference>
<dbReference type="AlphaFoldDB" id="A0A1A8ZX10"/>
<protein>
    <submittedName>
        <fullName evidence="2">Uncharacterized protein</fullName>
    </submittedName>
</protein>
<evidence type="ECO:0000313" key="1">
    <source>
        <dbReference type="EMBL" id="SBT48126.1"/>
    </source>
</evidence>
<keyword evidence="4" id="KW-1185">Reference proteome</keyword>
<organism evidence="2 3">
    <name type="scientific">Plasmodium ovale wallikeri</name>
    <dbReference type="NCBI Taxonomy" id="864142"/>
    <lineage>
        <taxon>Eukaryota</taxon>
        <taxon>Sar</taxon>
        <taxon>Alveolata</taxon>
        <taxon>Apicomplexa</taxon>
        <taxon>Aconoidasida</taxon>
        <taxon>Haemosporida</taxon>
        <taxon>Plasmodiidae</taxon>
        <taxon>Plasmodium</taxon>
        <taxon>Plasmodium (Plasmodium)</taxon>
    </lineage>
</organism>
<dbReference type="Proteomes" id="UP000078550">
    <property type="component" value="Unassembled WGS sequence"/>
</dbReference>
<name>A0A1A8ZX10_PLAOA</name>
<evidence type="ECO:0000313" key="3">
    <source>
        <dbReference type="Proteomes" id="UP000078550"/>
    </source>
</evidence>
<proteinExistence type="predicted"/>
<dbReference type="EMBL" id="FLRD01000149">
    <property type="protein sequence ID" value="SBT48126.1"/>
    <property type="molecule type" value="Genomic_DNA"/>
</dbReference>
<reference evidence="3 4" key="2">
    <citation type="submission" date="2016-05" db="EMBL/GenBank/DDBJ databases">
        <authorList>
            <person name="Naeem Raeece"/>
        </authorList>
    </citation>
    <scope>NUCLEOTIDE SEQUENCE [LARGE SCALE GENOMIC DNA]</scope>
</reference>
<evidence type="ECO:0000313" key="2">
    <source>
        <dbReference type="EMBL" id="SBT48669.1"/>
    </source>
</evidence>
<reference evidence="2" key="1">
    <citation type="submission" date="2016-05" db="EMBL/GenBank/DDBJ databases">
        <authorList>
            <person name="Lavstsen T."/>
            <person name="Jespersen J.S."/>
        </authorList>
    </citation>
    <scope>NUCLEOTIDE SEQUENCE [LARGE SCALE GENOMIC DNA]</scope>
</reference>
<gene>
    <name evidence="1" type="ORF">POVWA1_057070</name>
    <name evidence="2" type="ORF">POVWA2_056460</name>
</gene>
<accession>A0A1A8ZX10</accession>